<comment type="caution">
    <text evidence="2">The sequence shown here is derived from an EMBL/GenBank/DDBJ whole genome shotgun (WGS) entry which is preliminary data.</text>
</comment>
<dbReference type="PATRIC" id="fig|1423813.3.peg.827"/>
<feature type="compositionally biased region" description="Polar residues" evidence="1">
    <location>
        <begin position="117"/>
        <end position="132"/>
    </location>
</feature>
<dbReference type="EMBL" id="AYYY01000011">
    <property type="protein sequence ID" value="KRM62080.1"/>
    <property type="molecule type" value="Genomic_DNA"/>
</dbReference>
<feature type="compositionally biased region" description="Low complexity" evidence="1">
    <location>
        <begin position="133"/>
        <end position="150"/>
    </location>
</feature>
<name>A0A0R2A4W2_9LACO</name>
<evidence type="ECO:0000313" key="3">
    <source>
        <dbReference type="Proteomes" id="UP000051733"/>
    </source>
</evidence>
<gene>
    <name evidence="2" type="ORF">FC26_GL000811</name>
</gene>
<dbReference type="AlphaFoldDB" id="A0A0R2A4W2"/>
<organism evidence="2 3">
    <name type="scientific">Paucilactobacillus vaccinostercus DSM 20634</name>
    <dbReference type="NCBI Taxonomy" id="1423813"/>
    <lineage>
        <taxon>Bacteria</taxon>
        <taxon>Bacillati</taxon>
        <taxon>Bacillota</taxon>
        <taxon>Bacilli</taxon>
        <taxon>Lactobacillales</taxon>
        <taxon>Lactobacillaceae</taxon>
        <taxon>Paucilactobacillus</taxon>
    </lineage>
</organism>
<dbReference type="STRING" id="1423813.FC26_GL000811"/>
<evidence type="ECO:0000256" key="1">
    <source>
        <dbReference type="SAM" id="MobiDB-lite"/>
    </source>
</evidence>
<accession>A0A0R2A4W2</accession>
<proteinExistence type="predicted"/>
<keyword evidence="3" id="KW-1185">Reference proteome</keyword>
<reference evidence="2 3" key="1">
    <citation type="journal article" date="2015" name="Genome Announc.">
        <title>Expanding the biotechnology potential of lactobacilli through comparative genomics of 213 strains and associated genera.</title>
        <authorList>
            <person name="Sun Z."/>
            <person name="Harris H.M."/>
            <person name="McCann A."/>
            <person name="Guo C."/>
            <person name="Argimon S."/>
            <person name="Zhang W."/>
            <person name="Yang X."/>
            <person name="Jeffery I.B."/>
            <person name="Cooney J.C."/>
            <person name="Kagawa T.F."/>
            <person name="Liu W."/>
            <person name="Song Y."/>
            <person name="Salvetti E."/>
            <person name="Wrobel A."/>
            <person name="Rasinkangas P."/>
            <person name="Parkhill J."/>
            <person name="Rea M.C."/>
            <person name="O'Sullivan O."/>
            <person name="Ritari J."/>
            <person name="Douillard F.P."/>
            <person name="Paul Ross R."/>
            <person name="Yang R."/>
            <person name="Briner A.E."/>
            <person name="Felis G.E."/>
            <person name="de Vos W.M."/>
            <person name="Barrangou R."/>
            <person name="Klaenhammer T.R."/>
            <person name="Caufield P.W."/>
            <person name="Cui Y."/>
            <person name="Zhang H."/>
            <person name="O'Toole P.W."/>
        </authorList>
    </citation>
    <scope>NUCLEOTIDE SEQUENCE [LARGE SCALE GENOMIC DNA]</scope>
    <source>
        <strain evidence="2 3">DSM 20634</strain>
    </source>
</reference>
<dbReference type="Proteomes" id="UP000051733">
    <property type="component" value="Unassembled WGS sequence"/>
</dbReference>
<feature type="region of interest" description="Disordered" evidence="1">
    <location>
        <begin position="117"/>
        <end position="153"/>
    </location>
</feature>
<feature type="compositionally biased region" description="Basic and acidic residues" evidence="1">
    <location>
        <begin position="252"/>
        <end position="261"/>
    </location>
</feature>
<protein>
    <submittedName>
        <fullName evidence="2">Replication protein</fullName>
    </submittedName>
</protein>
<feature type="region of interest" description="Disordered" evidence="1">
    <location>
        <begin position="236"/>
        <end position="261"/>
    </location>
</feature>
<sequence length="282" mass="32601">MSGGGWISLHKRIRKSFIWTNSDQYKLWSLCLMKANFKDTKVLFNGKEISVSRGQFITGRDALASEFNDGVPRVHQVVGRTLWRWLHKFETEQMLSITSNPKYSVITITNWDEYQTNDQQLSSSRPSTVHQLSTDNNINNTNNKTTSSGNDGASKVEQNFELLWKLYPRKEGKDVARKAYKRAIKNGATNKAIQDGIVAYRKLVASEGRDKQYIRQGGTWFNQKGWEDEYQTEIPVDTSEPQDDGVHLSADQVKEKARRQREEFDRKYLAEHPKEFEGEENQ</sequence>
<evidence type="ECO:0000313" key="2">
    <source>
        <dbReference type="EMBL" id="KRM62080.1"/>
    </source>
</evidence>